<feature type="compositionally biased region" description="Basic and acidic residues" evidence="1">
    <location>
        <begin position="88"/>
        <end position="100"/>
    </location>
</feature>
<dbReference type="EMBL" id="BKCJ010008035">
    <property type="protein sequence ID" value="GEU80230.1"/>
    <property type="molecule type" value="Genomic_DNA"/>
</dbReference>
<dbReference type="Pfam" id="PF10106">
    <property type="entry name" value="DUF2345"/>
    <property type="match status" value="1"/>
</dbReference>
<evidence type="ECO:0008006" key="5">
    <source>
        <dbReference type="Google" id="ProtNLM"/>
    </source>
</evidence>
<evidence type="ECO:0000313" key="4">
    <source>
        <dbReference type="EMBL" id="GEU80230.1"/>
    </source>
</evidence>
<dbReference type="InterPro" id="IPR018769">
    <property type="entry name" value="VgrG2_DUF2345"/>
</dbReference>
<comment type="caution">
    <text evidence="4">The sequence shown here is derived from an EMBL/GenBank/DDBJ whole genome shotgun (WGS) entry which is preliminary data.</text>
</comment>
<name>A0A6L2N235_TANCI</name>
<protein>
    <recommendedName>
        <fullName evidence="5">DUF2345 domain-containing protein</fullName>
    </recommendedName>
</protein>
<accession>A0A6L2N235</accession>
<feature type="region of interest" description="Disordered" evidence="1">
    <location>
        <begin position="1"/>
        <end position="25"/>
    </location>
</feature>
<proteinExistence type="predicted"/>
<gene>
    <name evidence="4" type="ORF">Tci_052208</name>
</gene>
<organism evidence="4">
    <name type="scientific">Tanacetum cinerariifolium</name>
    <name type="common">Dalmatian daisy</name>
    <name type="synonym">Chrysanthemum cinerariifolium</name>
    <dbReference type="NCBI Taxonomy" id="118510"/>
    <lineage>
        <taxon>Eukaryota</taxon>
        <taxon>Viridiplantae</taxon>
        <taxon>Streptophyta</taxon>
        <taxon>Embryophyta</taxon>
        <taxon>Tracheophyta</taxon>
        <taxon>Spermatophyta</taxon>
        <taxon>Magnoliopsida</taxon>
        <taxon>eudicotyledons</taxon>
        <taxon>Gunneridae</taxon>
        <taxon>Pentapetalae</taxon>
        <taxon>asterids</taxon>
        <taxon>campanulids</taxon>
        <taxon>Asterales</taxon>
        <taxon>Asteraceae</taxon>
        <taxon>Asteroideae</taxon>
        <taxon>Anthemideae</taxon>
        <taxon>Anthemidinae</taxon>
        <taxon>Tanacetum</taxon>
    </lineage>
</organism>
<feature type="domain" description="Putative type VI secretion system Rhs element associated Vgr" evidence="3">
    <location>
        <begin position="2"/>
        <end position="50"/>
    </location>
</feature>
<feature type="region of interest" description="Disordered" evidence="1">
    <location>
        <begin position="77"/>
        <end position="103"/>
    </location>
</feature>
<evidence type="ECO:0000256" key="1">
    <source>
        <dbReference type="SAM" id="MobiDB-lite"/>
    </source>
</evidence>
<evidence type="ECO:0000259" key="2">
    <source>
        <dbReference type="Pfam" id="PF10106"/>
    </source>
</evidence>
<feature type="domain" description="DUF2345" evidence="2">
    <location>
        <begin position="103"/>
        <end position="250"/>
    </location>
</feature>
<dbReference type="AlphaFoldDB" id="A0A6L2N235"/>
<dbReference type="Pfam" id="PF13296">
    <property type="entry name" value="T6SS_Vgr"/>
    <property type="match status" value="1"/>
</dbReference>
<reference evidence="4" key="1">
    <citation type="journal article" date="2019" name="Sci. Rep.">
        <title>Draft genome of Tanacetum cinerariifolium, the natural source of mosquito coil.</title>
        <authorList>
            <person name="Yamashiro T."/>
            <person name="Shiraishi A."/>
            <person name="Satake H."/>
            <person name="Nakayama K."/>
        </authorList>
    </citation>
    <scope>NUCLEOTIDE SEQUENCE</scope>
</reference>
<evidence type="ECO:0000259" key="3">
    <source>
        <dbReference type="Pfam" id="PF13296"/>
    </source>
</evidence>
<sequence>MVRSGEGLLISATARPQQGAGVASTQLDSKEAVGMLKSAAELNKVLADAATQHSALSSKPAGEAQVDFIAQIDPSQKGKFEGSVGGHEALKASEGKREPDPAAPVEKFAQPVVLMEAPASINWATPASTVLFAGGQMQWTTQADMHMAAAFTMTSVSANATGLFTHAGGIQAIAANGPVSLQAHTDQLEILADKAITVISVNDVIEVKASQKIVLQAGQSSVTLEGGNITFACPGNFTVKGGQHLFDGGASGFATFNGPSDATVNLASYPDQFSQLINISQLAYNDPELIGSHYEIWTKGSNGKLLAQGKIDTDALSARVFTETEQELEIIVGDNEWGTYSHMTDEDTDDGEFA</sequence>
<dbReference type="InterPro" id="IPR028244">
    <property type="entry name" value="T6SS_Rhs_Vgr_dom"/>
</dbReference>